<sequence length="316" mass="36234">MDTASRMAAGLKRAAVLQLVEVNFPNCPCCGSPRVAEIIYGLPNHTAWSRVATGRLTLGGCEFGNGGPVFYCHECHHSFGKNRLWTPDLLHQSTDGQMPRFWQKYCQSLEDQFYFTQELSTLATPSLLAAYCASLFFTVDVPAERMVNRFFCDRRHEPAIWFWVYAPGSIYRLDRQTHGLVISRKYGKHCTFQREKAAPCFSDQQIVEVSAAEFLEQVNQESLRVPQRKVQAAPAKYLGPSNRRWRHLQTHSAEILLDHTFRIQDDLGAWHYIGRLEKTTVADTSGWGYTDENWQVFYPELLVAEIEFKAETKVIE</sequence>
<dbReference type="Proteomes" id="UP000019247">
    <property type="component" value="Unassembled WGS sequence"/>
</dbReference>
<accession>W6TAL9</accession>
<proteinExistence type="predicted"/>
<dbReference type="PATRIC" id="fig|1400520.3.peg.801"/>
<dbReference type="HOGENOM" id="CLU_879379_0_0_9"/>
<organism evidence="1 2">
    <name type="scientific">Lactiplantibacillus fabifermentans T30PCM01</name>
    <dbReference type="NCBI Taxonomy" id="1400520"/>
    <lineage>
        <taxon>Bacteria</taxon>
        <taxon>Bacillati</taxon>
        <taxon>Bacillota</taxon>
        <taxon>Bacilli</taxon>
        <taxon>Lactobacillales</taxon>
        <taxon>Lactobacillaceae</taxon>
        <taxon>Lactiplantibacillus</taxon>
    </lineage>
</organism>
<gene>
    <name evidence="1" type="ORF">LFAB_04065</name>
</gene>
<dbReference type="EMBL" id="AWWK01000021">
    <property type="protein sequence ID" value="ETY74983.1"/>
    <property type="molecule type" value="Genomic_DNA"/>
</dbReference>
<comment type="caution">
    <text evidence="1">The sequence shown here is derived from an EMBL/GenBank/DDBJ whole genome shotgun (WGS) entry which is preliminary data.</text>
</comment>
<dbReference type="OrthoDB" id="4979632at2"/>
<evidence type="ECO:0000313" key="2">
    <source>
        <dbReference type="Proteomes" id="UP000019247"/>
    </source>
</evidence>
<reference evidence="1 2" key="1">
    <citation type="journal article" date="2014" name="Genome Announc.">
        <title>Genome Sequence of Lactobacillus fabifermentans Strain T30PCM01, Isolated from Fermenting Grape Marc.</title>
        <authorList>
            <person name="Treu L."/>
            <person name="Vendramin V."/>
            <person name="Bovo B."/>
            <person name="Giacomini A."/>
            <person name="Corich V."/>
            <person name="Campanaro S."/>
        </authorList>
    </citation>
    <scope>NUCLEOTIDE SEQUENCE [LARGE SCALE GENOMIC DNA]</scope>
    <source>
        <strain evidence="1 2">T30PCM01</strain>
    </source>
</reference>
<dbReference type="AlphaFoldDB" id="W6TAL9"/>
<name>W6TAL9_9LACO</name>
<evidence type="ECO:0000313" key="1">
    <source>
        <dbReference type="EMBL" id="ETY74983.1"/>
    </source>
</evidence>
<dbReference type="RefSeq" id="WP_033613656.1">
    <property type="nucleotide sequence ID" value="NZ_KK036474.1"/>
</dbReference>
<protein>
    <submittedName>
        <fullName evidence="1">Uncharacterized protein</fullName>
    </submittedName>
</protein>